<dbReference type="GO" id="GO:0005737">
    <property type="term" value="C:cytoplasm"/>
    <property type="evidence" value="ECO:0007669"/>
    <property type="project" value="UniProtKB-SubCell"/>
</dbReference>
<comment type="function">
    <text evidence="4">Transfers an acetyl group from acetyl-CoA to L-homoserine, forming acetyl-L-homoserine.</text>
</comment>
<dbReference type="Gene3D" id="3.40.50.880">
    <property type="match status" value="1"/>
</dbReference>
<feature type="active site" evidence="4">
    <location>
        <position position="237"/>
    </location>
</feature>
<comment type="caution">
    <text evidence="6">The sequence shown here is derived from an EMBL/GenBank/DDBJ whole genome shotgun (WGS) entry which is preliminary data.</text>
</comment>
<comment type="similarity">
    <text evidence="4">Belongs to the MetA family.</text>
</comment>
<feature type="active site" description="Acyl-thioester intermediate" evidence="4 5">
    <location>
        <position position="142"/>
    </location>
</feature>
<proteinExistence type="inferred from homology"/>
<comment type="caution">
    <text evidence="4">Lacks conserved residue(s) required for the propagation of feature annotation.</text>
</comment>
<feature type="binding site" evidence="4">
    <location>
        <position position="163"/>
    </location>
    <ligand>
        <name>substrate</name>
    </ligand>
</feature>
<dbReference type="EMBL" id="JACYXT010000021">
    <property type="protein sequence ID" value="MBD9728703.1"/>
    <property type="molecule type" value="Genomic_DNA"/>
</dbReference>
<feature type="active site" description="Proton acceptor" evidence="4">
    <location>
        <position position="235"/>
    </location>
</feature>
<dbReference type="InterPro" id="IPR029062">
    <property type="entry name" value="Class_I_gatase-like"/>
</dbReference>
<evidence type="ECO:0000313" key="7">
    <source>
        <dbReference type="Proteomes" id="UP000661025"/>
    </source>
</evidence>
<evidence type="ECO:0000256" key="1">
    <source>
        <dbReference type="ARBA" id="ARBA00022605"/>
    </source>
</evidence>
<dbReference type="CDD" id="cd03131">
    <property type="entry name" value="GATase1_HTS"/>
    <property type="match status" value="1"/>
</dbReference>
<reference evidence="6" key="1">
    <citation type="submission" date="2020-09" db="EMBL/GenBank/DDBJ databases">
        <title>Streptomyces canutascabiei sp. nov., which causes potato common scab and is distributed across the world.</title>
        <authorList>
            <person name="Nguyen H.P."/>
            <person name="Weisberg A.J."/>
            <person name="Chang J.H."/>
            <person name="Clarke C.R."/>
        </authorList>
    </citation>
    <scope>NUCLEOTIDE SEQUENCE</scope>
    <source>
        <strain evidence="6">ID-01-6.2a</strain>
    </source>
</reference>
<dbReference type="Proteomes" id="UP000661025">
    <property type="component" value="Unassembled WGS sequence"/>
</dbReference>
<evidence type="ECO:0000313" key="6">
    <source>
        <dbReference type="EMBL" id="MBD9728703.1"/>
    </source>
</evidence>
<name>A0A927LBK2_9ACTN</name>
<dbReference type="GO" id="GO:0004414">
    <property type="term" value="F:homoserine O-acetyltransferase activity"/>
    <property type="evidence" value="ECO:0007669"/>
    <property type="project" value="UniProtKB-EC"/>
</dbReference>
<feature type="binding site" evidence="4">
    <location>
        <position position="192"/>
    </location>
    <ligand>
        <name>substrate</name>
    </ligand>
</feature>
<feature type="site" description="Important for substrate specificity" evidence="4">
    <location>
        <position position="192"/>
    </location>
</feature>
<dbReference type="EC" id="2.3.1.31" evidence="4"/>
<keyword evidence="2 4" id="KW-0808">Transferase</keyword>
<dbReference type="PANTHER" id="PTHR20919">
    <property type="entry name" value="HOMOSERINE O-SUCCINYLTRANSFERASE"/>
    <property type="match status" value="1"/>
</dbReference>
<evidence type="ECO:0000256" key="4">
    <source>
        <dbReference type="HAMAP-Rule" id="MF_00295"/>
    </source>
</evidence>
<evidence type="ECO:0000256" key="2">
    <source>
        <dbReference type="ARBA" id="ARBA00022679"/>
    </source>
</evidence>
<keyword evidence="3 4" id="KW-0012">Acyltransferase</keyword>
<dbReference type="PANTHER" id="PTHR20919:SF0">
    <property type="entry name" value="HOMOSERINE O-SUCCINYLTRANSFERASE"/>
    <property type="match status" value="1"/>
</dbReference>
<sequence length="312" mass="34595">MTLIVPTPIDAVERLAAEGIAVTVEPRDAVPVTPAVELAILNLMPDKPVTETQLLRLLSGAGLPVRVTLLRPRDHVSRSTPEAYLKEHYLTHGDVADRRFDALIVTGAAVELLPFEQVTYWDELRGIMDWARENVTSAQYVCWGAQAALYHRYGIPKHELPAKLFGNFPNRLTDPSSPLLADIEPVIAVPQSRHTENLRADFEKTEDLRILVESPESGVHIAASRDGRELYVSGHPEYDPDTLLRQYRRDAAKGADIALPVNYFPGDDPSAAPVENWQAPGRTFYRNWLRGLTRDGIPLAEITGVTAEKTGV</sequence>
<dbReference type="GO" id="GO:0008899">
    <property type="term" value="F:homoserine O-succinyltransferase activity"/>
    <property type="evidence" value="ECO:0007669"/>
    <property type="project" value="UniProtKB-UniRule"/>
</dbReference>
<dbReference type="SUPFAM" id="SSF52317">
    <property type="entry name" value="Class I glutamine amidotransferase-like"/>
    <property type="match status" value="1"/>
</dbReference>
<dbReference type="HAMAP" id="MF_00295">
    <property type="entry name" value="MetA_acyltransf"/>
    <property type="match status" value="1"/>
</dbReference>
<protein>
    <recommendedName>
        <fullName evidence="4">Homoserine O-acetyltransferase</fullName>
        <shortName evidence="4">HAT</shortName>
        <ecNumber evidence="4">2.3.1.31</ecNumber>
    </recommendedName>
    <alternativeName>
        <fullName evidence="4">Homoserine transacetylase</fullName>
        <shortName evidence="4">HTA</shortName>
    </alternativeName>
</protein>
<keyword evidence="1 4" id="KW-0028">Amino-acid biosynthesis</keyword>
<organism evidence="6 7">
    <name type="scientific">Streptomyces caniscabiei</name>
    <dbReference type="NCBI Taxonomy" id="2746961"/>
    <lineage>
        <taxon>Bacteria</taxon>
        <taxon>Bacillati</taxon>
        <taxon>Actinomycetota</taxon>
        <taxon>Actinomycetes</taxon>
        <taxon>Kitasatosporales</taxon>
        <taxon>Streptomycetaceae</taxon>
        <taxon>Streptomyces</taxon>
    </lineage>
</organism>
<comment type="catalytic activity">
    <reaction evidence="4">
        <text>L-homoserine + acetyl-CoA = O-acetyl-L-homoserine + CoA</text>
        <dbReference type="Rhea" id="RHEA:13701"/>
        <dbReference type="ChEBI" id="CHEBI:57287"/>
        <dbReference type="ChEBI" id="CHEBI:57288"/>
        <dbReference type="ChEBI" id="CHEBI:57476"/>
        <dbReference type="ChEBI" id="CHEBI:57716"/>
        <dbReference type="EC" id="2.3.1.31"/>
    </reaction>
</comment>
<comment type="subcellular location">
    <subcellularLocation>
        <location evidence="4">Cytoplasm</location>
    </subcellularLocation>
</comment>
<evidence type="ECO:0000256" key="5">
    <source>
        <dbReference type="PIRSR" id="PIRSR000450-1"/>
    </source>
</evidence>
<feature type="site" description="Important for acyl-CoA specificity" evidence="4">
    <location>
        <position position="111"/>
    </location>
</feature>
<dbReference type="GO" id="GO:0009086">
    <property type="term" value="P:methionine biosynthetic process"/>
    <property type="evidence" value="ECO:0007669"/>
    <property type="project" value="UniProtKB-UniRule"/>
</dbReference>
<dbReference type="GeneID" id="79933395"/>
<accession>A0A927LBK2</accession>
<comment type="pathway">
    <text evidence="4">Amino-acid biosynthesis; L-methionine biosynthesis via de novo pathway; O-acetyl-L-homoserine from L-homoserine: step 1/1.</text>
</comment>
<dbReference type="Pfam" id="PF04204">
    <property type="entry name" value="HTS"/>
    <property type="match status" value="1"/>
</dbReference>
<keyword evidence="4" id="KW-0963">Cytoplasm</keyword>
<gene>
    <name evidence="4" type="primary">metAA</name>
    <name evidence="6" type="ORF">IHE70_37095</name>
</gene>
<dbReference type="InterPro" id="IPR033752">
    <property type="entry name" value="MetA_family"/>
</dbReference>
<keyword evidence="4" id="KW-0486">Methionine biosynthesis</keyword>
<dbReference type="AlphaFoldDB" id="A0A927LBK2"/>
<feature type="binding site" evidence="4">
    <location>
        <position position="249"/>
    </location>
    <ligand>
        <name>substrate</name>
    </ligand>
</feature>
<dbReference type="RefSeq" id="WP_192364984.1">
    <property type="nucleotide sequence ID" value="NZ_CP119182.1"/>
</dbReference>
<dbReference type="PIRSF" id="PIRSF000450">
    <property type="entry name" value="H_ser_succinyltr"/>
    <property type="match status" value="1"/>
</dbReference>
<evidence type="ECO:0000256" key="3">
    <source>
        <dbReference type="ARBA" id="ARBA00023315"/>
    </source>
</evidence>